<name>A0A0N8DDD5_9CRUS</name>
<proteinExistence type="predicted"/>
<evidence type="ECO:0000313" key="1">
    <source>
        <dbReference type="EMBL" id="JAJ18860.1"/>
    </source>
</evidence>
<dbReference type="OrthoDB" id="6350430at2759"/>
<reference evidence="1" key="1">
    <citation type="submission" date="2015-10" db="EMBL/GenBank/DDBJ databases">
        <title>Daphnia magna gene sets from two clonal populations assembled and annotated with EvidentialGene.</title>
        <authorList>
            <person name="Gilbert D."/>
            <person name="Podicheti R."/>
            <person name="Orsini L."/>
            <person name="Colbourne J."/>
            <person name="Pfrender M."/>
        </authorList>
    </citation>
    <scope>NUCLEOTIDE SEQUENCE</scope>
</reference>
<dbReference type="AlphaFoldDB" id="A0A0N8DDD5"/>
<protein>
    <submittedName>
        <fullName evidence="1">Uncharacterized protein</fullName>
    </submittedName>
</protein>
<sequence length="295" mass="32417">MLRFILPLKMKFALIFLLSAVVALSQQQFLRPRPHGLVWWSPYLHPQPASRNDFHSGQSLYDDVEQEVIPTPARRFRPSGPIAIYQNEDLNVDLSDDGQTNDEVNGPAHQFPDSQQRVNVYRGFNGGRFFYSSTINNPFFKTATFTLTSTVTTLASIVICVPANNLAANPAPACAGRKRRGMDDNETHQFPITPSETLTLTPTAVPSLELEARQLFADEEKNEHELISSKEVVNKFVPVEAEKPREKRFFGGGIAASTTVVSYSFIGATITSTVLLDPTAGGLAACLPAGYVVCA</sequence>
<dbReference type="EMBL" id="GDIP01204542">
    <property type="protein sequence ID" value="JAJ18860.1"/>
    <property type="molecule type" value="Transcribed_RNA"/>
</dbReference>
<organism evidence="1">
    <name type="scientific">Daphnia magna</name>
    <dbReference type="NCBI Taxonomy" id="35525"/>
    <lineage>
        <taxon>Eukaryota</taxon>
        <taxon>Metazoa</taxon>
        <taxon>Ecdysozoa</taxon>
        <taxon>Arthropoda</taxon>
        <taxon>Crustacea</taxon>
        <taxon>Branchiopoda</taxon>
        <taxon>Diplostraca</taxon>
        <taxon>Cladocera</taxon>
        <taxon>Anomopoda</taxon>
        <taxon>Daphniidae</taxon>
        <taxon>Daphnia</taxon>
    </lineage>
</organism>
<accession>A0A0N8DDD5</accession>
<reference evidence="1" key="2">
    <citation type="submission" date="2015-10" db="EMBL/GenBank/DDBJ databases">
        <authorList>
            <person name="Gilbert D.G."/>
        </authorList>
    </citation>
    <scope>NUCLEOTIDE SEQUENCE</scope>
</reference>